<dbReference type="CDD" id="cd13136">
    <property type="entry name" value="MATE_DinF_like"/>
    <property type="match status" value="1"/>
</dbReference>
<keyword evidence="5 8" id="KW-0812">Transmembrane</keyword>
<evidence type="ECO:0000256" key="7">
    <source>
        <dbReference type="ARBA" id="ARBA00023136"/>
    </source>
</evidence>
<dbReference type="InterPro" id="IPR002528">
    <property type="entry name" value="MATE_fam"/>
</dbReference>
<dbReference type="GO" id="GO:0042910">
    <property type="term" value="F:xenobiotic transmembrane transporter activity"/>
    <property type="evidence" value="ECO:0007669"/>
    <property type="project" value="InterPro"/>
</dbReference>
<keyword evidence="6 8" id="KW-1133">Transmembrane helix</keyword>
<dbReference type="HOGENOM" id="CLU_012893_16_3_11"/>
<evidence type="ECO:0000313" key="9">
    <source>
        <dbReference type="EMBL" id="BAK38309.1"/>
    </source>
</evidence>
<feature type="transmembrane region" description="Helical" evidence="8">
    <location>
        <begin position="51"/>
        <end position="73"/>
    </location>
</feature>
<gene>
    <name evidence="9" type="ordered locus">MLP_52950</name>
</gene>
<comment type="similarity">
    <text evidence="2">Belongs to the multi antimicrobial extrusion (MATE) (TC 2.A.66.1) family.</text>
</comment>
<dbReference type="PANTHER" id="PTHR42893:SF46">
    <property type="entry name" value="PROTEIN DETOXIFICATION 44, CHLOROPLASTIC"/>
    <property type="match status" value="1"/>
</dbReference>
<reference evidence="9 10" key="1">
    <citation type="submission" date="2011-05" db="EMBL/GenBank/DDBJ databases">
        <title>Whole genome sequence of Microlunatus phosphovorus NM-1.</title>
        <authorList>
            <person name="Hosoyama A."/>
            <person name="Sasaki K."/>
            <person name="Harada T."/>
            <person name="Igarashi R."/>
            <person name="Kawakoshi A."/>
            <person name="Sasagawa M."/>
            <person name="Fukada J."/>
            <person name="Nakamura S."/>
            <person name="Katano Y."/>
            <person name="Hanada S."/>
            <person name="Kamagata Y."/>
            <person name="Nakamura N."/>
            <person name="Yamazaki S."/>
            <person name="Fujita N."/>
        </authorList>
    </citation>
    <scope>NUCLEOTIDE SEQUENCE [LARGE SCALE GENOMIC DNA]</scope>
    <source>
        <strain evidence="10">ATCC 700054 / DSM 10555 / JCM 9379 / NBRC 101784 / NCIMB 13414 / VKM Ac-1990 / NM-1</strain>
    </source>
</reference>
<evidence type="ECO:0000256" key="1">
    <source>
        <dbReference type="ARBA" id="ARBA00004651"/>
    </source>
</evidence>
<dbReference type="STRING" id="1032480.MLP_52950"/>
<dbReference type="GO" id="GO:0015297">
    <property type="term" value="F:antiporter activity"/>
    <property type="evidence" value="ECO:0007669"/>
    <property type="project" value="InterPro"/>
</dbReference>
<feature type="transmembrane region" description="Helical" evidence="8">
    <location>
        <begin position="317"/>
        <end position="339"/>
    </location>
</feature>
<dbReference type="AlphaFoldDB" id="F5XIS1"/>
<feature type="transmembrane region" description="Helical" evidence="8">
    <location>
        <begin position="21"/>
        <end position="45"/>
    </location>
</feature>
<keyword evidence="10" id="KW-1185">Reference proteome</keyword>
<evidence type="ECO:0000256" key="2">
    <source>
        <dbReference type="ARBA" id="ARBA00010199"/>
    </source>
</evidence>
<protein>
    <submittedName>
        <fullName evidence="9">MatE family protein</fullName>
    </submittedName>
</protein>
<feature type="transmembrane region" description="Helical" evidence="8">
    <location>
        <begin position="248"/>
        <end position="271"/>
    </location>
</feature>
<dbReference type="PIRSF" id="PIRSF006603">
    <property type="entry name" value="DinF"/>
    <property type="match status" value="1"/>
</dbReference>
<dbReference type="InterPro" id="IPR044644">
    <property type="entry name" value="DinF-like"/>
</dbReference>
<feature type="transmembrane region" description="Helical" evidence="8">
    <location>
        <begin position="137"/>
        <end position="158"/>
    </location>
</feature>
<feature type="transmembrane region" description="Helical" evidence="8">
    <location>
        <begin position="384"/>
        <end position="405"/>
    </location>
</feature>
<proteinExistence type="inferred from homology"/>
<dbReference type="Pfam" id="PF01554">
    <property type="entry name" value="MatE"/>
    <property type="match status" value="2"/>
</dbReference>
<evidence type="ECO:0000313" key="10">
    <source>
        <dbReference type="Proteomes" id="UP000007947"/>
    </source>
</evidence>
<keyword evidence="4" id="KW-1003">Cell membrane</keyword>
<keyword evidence="7 8" id="KW-0472">Membrane</keyword>
<dbReference type="RefSeq" id="WP_013866121.1">
    <property type="nucleotide sequence ID" value="NC_015635.1"/>
</dbReference>
<dbReference type="Proteomes" id="UP000007947">
    <property type="component" value="Chromosome"/>
</dbReference>
<dbReference type="OrthoDB" id="5242355at2"/>
<feature type="transmembrane region" description="Helical" evidence="8">
    <location>
        <begin position="277"/>
        <end position="297"/>
    </location>
</feature>
<dbReference type="PANTHER" id="PTHR42893">
    <property type="entry name" value="PROTEIN DETOXIFICATION 44, CHLOROPLASTIC-RELATED"/>
    <property type="match status" value="1"/>
</dbReference>
<feature type="transmembrane region" description="Helical" evidence="8">
    <location>
        <begin position="94"/>
        <end position="117"/>
    </location>
</feature>
<dbReference type="KEGG" id="mph:MLP_52950"/>
<sequence length="447" mass="45585">MPTRTNRARRYAALDREIFALAVPTFATLVTEPLLLIADSAFIGHLGTDQLAGLGIASNLIGIMIGLCIFLAYGTTSTVARRLGSGDRRAALAGGIDGLALAVLIGVVILIVLQLLLPTIVAAYGPPAAVRDAALTYLRIAICGLPSILVLLAGTGVLRGLQDTTTPLKVAVATNLANIALNGLLVYGVGLGIAGSAIGTLTAQTVAALVIAVIVIRGARTAGVPLGFHPAGILAAARTGVWLIARTATLQIAITMTTVVATAGGAVMLAAHQVTSSIWTLLAFALDAIAIAGQAIIGRLLGAGDVALGRAMTNRMIGWGVLCGIAFGLITAVAGQFVAGLFTSDPQVQQLVARVLIVVALVTPIAGVVYVLDGVLIGAGDGRYLALAGVISLLAYTPLVLTVGWSQAGLIWLWVAYGGFMLARMLTLVLRARGNAWIRTGSDLSGS</sequence>
<evidence type="ECO:0000256" key="6">
    <source>
        <dbReference type="ARBA" id="ARBA00022989"/>
    </source>
</evidence>
<dbReference type="GO" id="GO:0005886">
    <property type="term" value="C:plasma membrane"/>
    <property type="evidence" value="ECO:0007669"/>
    <property type="project" value="UniProtKB-SubCell"/>
</dbReference>
<evidence type="ECO:0000256" key="4">
    <source>
        <dbReference type="ARBA" id="ARBA00022475"/>
    </source>
</evidence>
<comment type="subcellular location">
    <subcellularLocation>
        <location evidence="1">Cell membrane</location>
        <topology evidence="1">Multi-pass membrane protein</topology>
    </subcellularLocation>
</comment>
<accession>F5XIS1</accession>
<organism evidence="9 10">
    <name type="scientific">Microlunatus phosphovorus (strain ATCC 700054 / DSM 10555 / JCM 9379 / NBRC 101784 / NCIMB 13414 / VKM Ac-1990 / NM-1)</name>
    <dbReference type="NCBI Taxonomy" id="1032480"/>
    <lineage>
        <taxon>Bacteria</taxon>
        <taxon>Bacillati</taxon>
        <taxon>Actinomycetota</taxon>
        <taxon>Actinomycetes</taxon>
        <taxon>Propionibacteriales</taxon>
        <taxon>Propionibacteriaceae</taxon>
        <taxon>Microlunatus</taxon>
    </lineage>
</organism>
<keyword evidence="3" id="KW-0813">Transport</keyword>
<dbReference type="InterPro" id="IPR048279">
    <property type="entry name" value="MdtK-like"/>
</dbReference>
<dbReference type="NCBIfam" id="TIGR00797">
    <property type="entry name" value="matE"/>
    <property type="match status" value="1"/>
</dbReference>
<dbReference type="eggNOG" id="COG0534">
    <property type="taxonomic scope" value="Bacteria"/>
</dbReference>
<name>F5XIS1_MICPN</name>
<evidence type="ECO:0000256" key="8">
    <source>
        <dbReference type="SAM" id="Phobius"/>
    </source>
</evidence>
<dbReference type="EMBL" id="AP012204">
    <property type="protein sequence ID" value="BAK38309.1"/>
    <property type="molecule type" value="Genomic_DNA"/>
</dbReference>
<evidence type="ECO:0000256" key="3">
    <source>
        <dbReference type="ARBA" id="ARBA00022448"/>
    </source>
</evidence>
<evidence type="ECO:0000256" key="5">
    <source>
        <dbReference type="ARBA" id="ARBA00022692"/>
    </source>
</evidence>
<feature type="transmembrane region" description="Helical" evidence="8">
    <location>
        <begin position="411"/>
        <end position="430"/>
    </location>
</feature>
<feature type="transmembrane region" description="Helical" evidence="8">
    <location>
        <begin position="351"/>
        <end position="372"/>
    </location>
</feature>